<dbReference type="Proteomes" id="UP000472266">
    <property type="component" value="Chromosome 12"/>
</dbReference>
<gene>
    <name evidence="7" type="primary">EIF4E3</name>
</gene>
<keyword evidence="3" id="KW-0810">Translation regulation</keyword>
<dbReference type="GO" id="GO:0000340">
    <property type="term" value="F:RNA 7-methylguanosine cap binding"/>
    <property type="evidence" value="ECO:0007669"/>
    <property type="project" value="TreeGrafter"/>
</dbReference>
<name>A0A672UDF7_STRHB</name>
<dbReference type="InterPro" id="IPR023398">
    <property type="entry name" value="TIF_eIF4e-like"/>
</dbReference>
<organism evidence="7 8">
    <name type="scientific">Strigops habroptila</name>
    <name type="common">Kakapo</name>
    <dbReference type="NCBI Taxonomy" id="2489341"/>
    <lineage>
        <taxon>Eukaryota</taxon>
        <taxon>Metazoa</taxon>
        <taxon>Chordata</taxon>
        <taxon>Craniata</taxon>
        <taxon>Vertebrata</taxon>
        <taxon>Euteleostomi</taxon>
        <taxon>Archelosauria</taxon>
        <taxon>Archosauria</taxon>
        <taxon>Dinosauria</taxon>
        <taxon>Saurischia</taxon>
        <taxon>Theropoda</taxon>
        <taxon>Coelurosauria</taxon>
        <taxon>Aves</taxon>
        <taxon>Neognathae</taxon>
        <taxon>Neoaves</taxon>
        <taxon>Telluraves</taxon>
        <taxon>Australaves</taxon>
        <taxon>Psittaciformes</taxon>
        <taxon>Psittacidae</taxon>
        <taxon>Strigops</taxon>
    </lineage>
</organism>
<evidence type="ECO:0000313" key="8">
    <source>
        <dbReference type="Proteomes" id="UP000472266"/>
    </source>
</evidence>
<dbReference type="AlphaFoldDB" id="A0A672UDF7"/>
<protein>
    <submittedName>
        <fullName evidence="7">Eukaryotic translation initiation factor 4E family member 3</fullName>
    </submittedName>
</protein>
<dbReference type="InterPro" id="IPR001040">
    <property type="entry name" value="TIF_eIF_4E"/>
</dbReference>
<proteinExistence type="inferred from homology"/>
<sequence>MSKEIHPHETYSLVLMQLVFFLFKDFWSVYNNIPPVTNLPPICSYHLMQGEGQPLWEEESNAKGGIWTMKVPKESMAAVWEDLLLATTGQQFTDCCAAGRVQKPSKLTR</sequence>
<dbReference type="Ensembl" id="ENSSHBT00005014898.1">
    <property type="protein sequence ID" value="ENSSHBP00005012360.1"/>
    <property type="gene ID" value="ENSSHBG00005010834.1"/>
</dbReference>
<keyword evidence="5 6" id="KW-0648">Protein biosynthesis</keyword>
<evidence type="ECO:0000313" key="7">
    <source>
        <dbReference type="Ensembl" id="ENSSHBP00005012360.1"/>
    </source>
</evidence>
<dbReference type="PANTHER" id="PTHR11960">
    <property type="entry name" value="EUKARYOTIC TRANSLATION INITIATION FACTOR 4E RELATED"/>
    <property type="match status" value="1"/>
</dbReference>
<keyword evidence="2 6" id="KW-0396">Initiation factor</keyword>
<evidence type="ECO:0000256" key="5">
    <source>
        <dbReference type="ARBA" id="ARBA00022917"/>
    </source>
</evidence>
<dbReference type="PANTHER" id="PTHR11960:SF66">
    <property type="entry name" value="EUKARYOTIC TRANSLATION INITIATION FACTOR 4E TYPE 3"/>
    <property type="match status" value="1"/>
</dbReference>
<dbReference type="GeneTree" id="ENSGT00940000155865"/>
<dbReference type="GO" id="GO:0006417">
    <property type="term" value="P:regulation of translation"/>
    <property type="evidence" value="ECO:0007669"/>
    <property type="project" value="UniProtKB-KW"/>
</dbReference>
<dbReference type="SUPFAM" id="SSF55418">
    <property type="entry name" value="eIF4e-like"/>
    <property type="match status" value="1"/>
</dbReference>
<keyword evidence="8" id="KW-1185">Reference proteome</keyword>
<evidence type="ECO:0000256" key="3">
    <source>
        <dbReference type="ARBA" id="ARBA00022845"/>
    </source>
</evidence>
<evidence type="ECO:0000256" key="4">
    <source>
        <dbReference type="ARBA" id="ARBA00022884"/>
    </source>
</evidence>
<dbReference type="GO" id="GO:0016281">
    <property type="term" value="C:eukaryotic translation initiation factor 4F complex"/>
    <property type="evidence" value="ECO:0007669"/>
    <property type="project" value="TreeGrafter"/>
</dbReference>
<evidence type="ECO:0000256" key="1">
    <source>
        <dbReference type="ARBA" id="ARBA00009860"/>
    </source>
</evidence>
<keyword evidence="4 6" id="KW-0694">RNA-binding</keyword>
<accession>A0A672UDF7</accession>
<dbReference type="Gene3D" id="3.30.760.10">
    <property type="entry name" value="RNA Cap, Translation Initiation Factor Eif4e"/>
    <property type="match status" value="1"/>
</dbReference>
<evidence type="ECO:0000256" key="2">
    <source>
        <dbReference type="ARBA" id="ARBA00022540"/>
    </source>
</evidence>
<evidence type="ECO:0000256" key="6">
    <source>
        <dbReference type="RuleBase" id="RU004374"/>
    </source>
</evidence>
<dbReference type="GO" id="GO:0003743">
    <property type="term" value="F:translation initiation factor activity"/>
    <property type="evidence" value="ECO:0007669"/>
    <property type="project" value="UniProtKB-KW"/>
</dbReference>
<comment type="similarity">
    <text evidence="1 6">Belongs to the eukaryotic initiation factor 4E family.</text>
</comment>
<reference evidence="7" key="2">
    <citation type="submission" date="2025-08" db="UniProtKB">
        <authorList>
            <consortium name="Ensembl"/>
        </authorList>
    </citation>
    <scope>IDENTIFICATION</scope>
</reference>
<dbReference type="InParanoid" id="A0A672UDF7"/>
<reference evidence="7" key="3">
    <citation type="submission" date="2025-09" db="UniProtKB">
        <authorList>
            <consortium name="Ensembl"/>
        </authorList>
    </citation>
    <scope>IDENTIFICATION</scope>
</reference>
<dbReference type="Pfam" id="PF01652">
    <property type="entry name" value="IF4E"/>
    <property type="match status" value="1"/>
</dbReference>
<reference evidence="7 8" key="1">
    <citation type="submission" date="2019-11" db="EMBL/GenBank/DDBJ databases">
        <title>Strigops habroptila (kakapo) genome, bStrHab1, primary haplotype, v2.</title>
        <authorList>
            <person name="Jarvis E.D."/>
            <person name="Howard J."/>
            <person name="Rhie A."/>
            <person name="Phillippy A."/>
            <person name="Korlach J."/>
            <person name="Digby A."/>
            <person name="Iorns D."/>
            <person name="Eason D."/>
            <person name="Robertson B."/>
            <person name="Raemaekers T."/>
            <person name="Howe K."/>
            <person name="Lewin H."/>
            <person name="Damas J."/>
            <person name="Hastie A."/>
            <person name="Tracey A."/>
            <person name="Chow W."/>
            <person name="Fedrigo O."/>
        </authorList>
    </citation>
    <scope>NUCLEOTIDE SEQUENCE [LARGE SCALE GENOMIC DNA]</scope>
</reference>